<evidence type="ECO:0000313" key="7">
    <source>
        <dbReference type="EMBL" id="OUQ77125.1"/>
    </source>
</evidence>
<name>A0A1Y4W6V2_9LACO</name>
<dbReference type="EMBL" id="NFLZ01000005">
    <property type="protein sequence ID" value="OUQ77125.1"/>
    <property type="molecule type" value="Genomic_DNA"/>
</dbReference>
<protein>
    <submittedName>
        <fullName evidence="7">Restriction endonuclease subunit S</fullName>
    </submittedName>
</protein>
<accession>A0A1Y4W6V2</accession>
<evidence type="ECO:0000259" key="5">
    <source>
        <dbReference type="Pfam" id="PF01420"/>
    </source>
</evidence>
<keyword evidence="7" id="KW-0378">Hydrolase</keyword>
<dbReference type="InterPro" id="IPR051212">
    <property type="entry name" value="Type-I_RE_S_subunit"/>
</dbReference>
<evidence type="ECO:0000256" key="3">
    <source>
        <dbReference type="ARBA" id="ARBA00023125"/>
    </source>
</evidence>
<dbReference type="GO" id="GO:0009307">
    <property type="term" value="P:DNA restriction-modification system"/>
    <property type="evidence" value="ECO:0007669"/>
    <property type="project" value="UniProtKB-KW"/>
</dbReference>
<reference evidence="7" key="2">
    <citation type="journal article" date="2018" name="BMC Genomics">
        <title>Whole genome sequencing and function prediction of 133 gut anaerobes isolated from chicken caecum in pure cultures.</title>
        <authorList>
            <person name="Medvecky M."/>
            <person name="Cejkova D."/>
            <person name="Polansky O."/>
            <person name="Karasova D."/>
            <person name="Kubasova T."/>
            <person name="Cizek A."/>
            <person name="Rychlik I."/>
        </authorList>
    </citation>
    <scope>NUCLEOTIDE SEQUENCE</scope>
    <source>
        <strain evidence="7">An101</strain>
        <strain evidence="6">An115</strain>
    </source>
</reference>
<reference evidence="8 9" key="1">
    <citation type="submission" date="2017-04" db="EMBL/GenBank/DDBJ databases">
        <title>Function of individual gut microbiota members based on whole genome sequencing of pure cultures obtained from chicken caecum.</title>
        <authorList>
            <person name="Medvecky M."/>
            <person name="Cejkova D."/>
            <person name="Polansky O."/>
            <person name="Karasova D."/>
            <person name="Kubasova T."/>
            <person name="Cizek A."/>
            <person name="Rychlik I."/>
        </authorList>
    </citation>
    <scope>NUCLEOTIDE SEQUENCE [LARGE SCALE GENOMIC DNA]</scope>
    <source>
        <strain evidence="8">An101</strain>
        <strain evidence="9">An115</strain>
    </source>
</reference>
<feature type="domain" description="Type I restriction modification DNA specificity" evidence="5">
    <location>
        <begin position="317"/>
        <end position="486"/>
    </location>
</feature>
<dbReference type="Gene3D" id="3.90.220.20">
    <property type="entry name" value="DNA methylase specificity domains"/>
    <property type="match status" value="2"/>
</dbReference>
<dbReference type="PANTHER" id="PTHR43140">
    <property type="entry name" value="TYPE-1 RESTRICTION ENZYME ECOKI SPECIFICITY PROTEIN"/>
    <property type="match status" value="1"/>
</dbReference>
<dbReference type="AlphaFoldDB" id="A0A1Y4W6V2"/>
<evidence type="ECO:0000313" key="6">
    <source>
        <dbReference type="EMBL" id="OUQ55510.1"/>
    </source>
</evidence>
<feature type="domain" description="Type I restriction modification DNA specificity" evidence="5">
    <location>
        <begin position="75"/>
        <end position="236"/>
    </location>
</feature>
<evidence type="ECO:0000256" key="2">
    <source>
        <dbReference type="ARBA" id="ARBA00022747"/>
    </source>
</evidence>
<keyword evidence="7" id="KW-0540">Nuclease</keyword>
<proteinExistence type="inferred from homology"/>
<evidence type="ECO:0000313" key="8">
    <source>
        <dbReference type="Proteomes" id="UP000195859"/>
    </source>
</evidence>
<evidence type="ECO:0000256" key="4">
    <source>
        <dbReference type="ARBA" id="ARBA00038652"/>
    </source>
</evidence>
<dbReference type="Pfam" id="PF01420">
    <property type="entry name" value="Methylase_S"/>
    <property type="match status" value="2"/>
</dbReference>
<comment type="caution">
    <text evidence="7">The sequence shown here is derived from an EMBL/GenBank/DDBJ whole genome shotgun (WGS) entry which is preliminary data.</text>
</comment>
<keyword evidence="7" id="KW-0255">Endonuclease</keyword>
<dbReference type="Proteomes" id="UP000195859">
    <property type="component" value="Unassembled WGS sequence"/>
</dbReference>
<dbReference type="RefSeq" id="WP_087176569.1">
    <property type="nucleotide sequence ID" value="NZ_NFLS01000020.1"/>
</dbReference>
<organism evidence="7 8">
    <name type="scientific">Lactobacillus gallinarum</name>
    <dbReference type="NCBI Taxonomy" id="52242"/>
    <lineage>
        <taxon>Bacteria</taxon>
        <taxon>Bacillati</taxon>
        <taxon>Bacillota</taxon>
        <taxon>Bacilli</taxon>
        <taxon>Lactobacillales</taxon>
        <taxon>Lactobacillaceae</taxon>
        <taxon>Lactobacillus</taxon>
    </lineage>
</organism>
<dbReference type="GO" id="GO:0003677">
    <property type="term" value="F:DNA binding"/>
    <property type="evidence" value="ECO:0007669"/>
    <property type="project" value="UniProtKB-KW"/>
</dbReference>
<keyword evidence="9" id="KW-1185">Reference proteome</keyword>
<dbReference type="SUPFAM" id="SSF116734">
    <property type="entry name" value="DNA methylase specificity domain"/>
    <property type="match status" value="2"/>
</dbReference>
<dbReference type="CDD" id="cd17293">
    <property type="entry name" value="RMtype1_S_Ppo21ORF8840P_TRD1-CR1_like"/>
    <property type="match status" value="1"/>
</dbReference>
<comment type="subunit">
    <text evidence="4">The methyltransferase is composed of M and S polypeptides.</text>
</comment>
<dbReference type="Proteomes" id="UP000196293">
    <property type="component" value="Unassembled WGS sequence"/>
</dbReference>
<gene>
    <name evidence="7" type="ORF">B5E44_02960</name>
    <name evidence="6" type="ORF">B5E59_07300</name>
</gene>
<sequence length="489" mass="55386">MKTNSLDFDAQALREKILDLAMRGKLVPQDPNDEPASVLLDKIKAKKAELIKEKKIKKTKSLPPITNEEKPFDIPDSWEWVRLGDIGTVATGNTPSKRNLEFYGGNIPFVKPADIQIQEINYNTEEYLSNIGEKKGRIAYKDDILITCIGNLGRNNVINKKVAYNQQINSISPIIVNSELIHYFMSSNFFVSSMYKWASATTLPILNKTKLSRLIIPLPSLTEQKRIIVKIAQLFALLRKVETSTQQYAKLQTLLKSKVLDLAMRGKLVKQDPNDEPASELLKKIKAEKAELIKEKKIKKSKPLPPITDDEKPFDIPDSWEWVRLGNVVDIRGGKRVPKGEKLDEVKSYKPYIRVSDMKNETIDLKHLRYANKMIFQQIHNYTISSNDIYFSIAGTIGKVGEVPDVIDGALLTENAARLRLINSTLLIKLFLIDILKSQIVKDQHKKMLSKVAQPKLALIKLKNTMIPIPPVSEQKSISTKLINLGQIL</sequence>
<keyword evidence="3" id="KW-0238">DNA-binding</keyword>
<keyword evidence="2" id="KW-0680">Restriction system</keyword>
<dbReference type="InterPro" id="IPR000055">
    <property type="entry name" value="Restrct_endonuc_typeI_TRD"/>
</dbReference>
<dbReference type="InterPro" id="IPR044946">
    <property type="entry name" value="Restrct_endonuc_typeI_TRD_sf"/>
</dbReference>
<dbReference type="PANTHER" id="PTHR43140:SF1">
    <property type="entry name" value="TYPE I RESTRICTION ENZYME ECOKI SPECIFICITY SUBUNIT"/>
    <property type="match status" value="1"/>
</dbReference>
<dbReference type="GO" id="GO:0004519">
    <property type="term" value="F:endonuclease activity"/>
    <property type="evidence" value="ECO:0007669"/>
    <property type="project" value="UniProtKB-KW"/>
</dbReference>
<evidence type="ECO:0000256" key="1">
    <source>
        <dbReference type="ARBA" id="ARBA00010923"/>
    </source>
</evidence>
<dbReference type="CDD" id="cd17256">
    <property type="entry name" value="RMtype1_S_EcoJA65PI-TRD1-CR1_like"/>
    <property type="match status" value="1"/>
</dbReference>
<dbReference type="EMBL" id="NFLS01000020">
    <property type="protein sequence ID" value="OUQ55510.1"/>
    <property type="molecule type" value="Genomic_DNA"/>
</dbReference>
<comment type="similarity">
    <text evidence="1">Belongs to the type-I restriction system S methylase family.</text>
</comment>
<evidence type="ECO:0000313" key="9">
    <source>
        <dbReference type="Proteomes" id="UP000196293"/>
    </source>
</evidence>